<dbReference type="CDD" id="cd07808">
    <property type="entry name" value="ASKHA_NBD_FGGY_EcXK-like"/>
    <property type="match status" value="1"/>
</dbReference>
<sequence>MLFLAAPFLLPPIPFSAVLSGLFLYDAAMLFLGIDLGASALKLIVIDAKGSPMAHIAAPIATLSPAVGTSATAEQDPNAWLITLETLLDNLFTNSAVKPEDITALSITAGTHIAVLCDRDMQPLRNAIMWSDQRAASIMPKLLAAQDKILAESLHAPNPTWTLAHLAWLTENDPDAISKTHMILPAKDWLRYCLTGHIGTDLSDAIGLQLVNAHKEEWSATLCDLSGVNASQLPEIADSKDYAGQISESAAQRFKLSPKTAVYTGAIDTSTELLRPSDYKSDAPASIKLASAGVVYMSVPDKTTLPPLSCYPHCTASDGWYLASGMNSCTTALDWLRKEVLSDISLQAFNECAAKAPAGAKGVVFHPYLMGERAPHWNPDLTASLSGMSRETDKSDIARAGFEGIAFAIRDIKENMEMLTGKTAETFKLLGGGAKSRLWSQIIADILQTPIHVQPNSDAAYGAGLLACLAHTGQMPSAAPNDAIMTFEPDTSLATFYAEKHAEFNLLRQKLS</sequence>
<dbReference type="Pfam" id="PF02782">
    <property type="entry name" value="FGGY_C"/>
    <property type="match status" value="1"/>
</dbReference>
<protein>
    <recommendedName>
        <fullName evidence="8">Carbohydrate kinase</fullName>
    </recommendedName>
</protein>
<evidence type="ECO:0000259" key="4">
    <source>
        <dbReference type="Pfam" id="PF00370"/>
    </source>
</evidence>
<evidence type="ECO:0000313" key="6">
    <source>
        <dbReference type="EMBL" id="RCL75263.1"/>
    </source>
</evidence>
<dbReference type="InterPro" id="IPR018484">
    <property type="entry name" value="FGGY_N"/>
</dbReference>
<name>A0A368DVG1_9PROT</name>
<dbReference type="InterPro" id="IPR018485">
    <property type="entry name" value="FGGY_C"/>
</dbReference>
<keyword evidence="2" id="KW-0808">Transferase</keyword>
<dbReference type="GO" id="GO:0016301">
    <property type="term" value="F:kinase activity"/>
    <property type="evidence" value="ECO:0007669"/>
    <property type="project" value="UniProtKB-KW"/>
</dbReference>
<dbReference type="InterPro" id="IPR043129">
    <property type="entry name" value="ATPase_NBD"/>
</dbReference>
<gene>
    <name evidence="6" type="ORF">DBW69_06540</name>
</gene>
<comment type="similarity">
    <text evidence="1">Belongs to the FGGY kinase family.</text>
</comment>
<evidence type="ECO:0000256" key="2">
    <source>
        <dbReference type="ARBA" id="ARBA00022679"/>
    </source>
</evidence>
<comment type="caution">
    <text evidence="6">The sequence shown here is derived from an EMBL/GenBank/DDBJ whole genome shotgun (WGS) entry which is preliminary data.</text>
</comment>
<dbReference type="SUPFAM" id="SSF53067">
    <property type="entry name" value="Actin-like ATPase domain"/>
    <property type="match status" value="2"/>
</dbReference>
<evidence type="ECO:0000313" key="7">
    <source>
        <dbReference type="Proteomes" id="UP000252132"/>
    </source>
</evidence>
<dbReference type="InterPro" id="IPR000577">
    <property type="entry name" value="Carb_kinase_FGGY"/>
</dbReference>
<keyword evidence="3" id="KW-0418">Kinase</keyword>
<evidence type="ECO:0000256" key="1">
    <source>
        <dbReference type="ARBA" id="ARBA00009156"/>
    </source>
</evidence>
<evidence type="ECO:0008006" key="8">
    <source>
        <dbReference type="Google" id="ProtNLM"/>
    </source>
</evidence>
<evidence type="ECO:0000259" key="5">
    <source>
        <dbReference type="Pfam" id="PF02782"/>
    </source>
</evidence>
<dbReference type="PANTHER" id="PTHR43095">
    <property type="entry name" value="SUGAR KINASE"/>
    <property type="match status" value="1"/>
</dbReference>
<dbReference type="GO" id="GO:0005975">
    <property type="term" value="P:carbohydrate metabolic process"/>
    <property type="evidence" value="ECO:0007669"/>
    <property type="project" value="InterPro"/>
</dbReference>
<proteinExistence type="inferred from homology"/>
<dbReference type="InterPro" id="IPR050406">
    <property type="entry name" value="FGGY_Carb_Kinase"/>
</dbReference>
<dbReference type="Pfam" id="PF00370">
    <property type="entry name" value="FGGY_N"/>
    <property type="match status" value="1"/>
</dbReference>
<dbReference type="EMBL" id="QOQF01000036">
    <property type="protein sequence ID" value="RCL75263.1"/>
    <property type="molecule type" value="Genomic_DNA"/>
</dbReference>
<evidence type="ECO:0000256" key="3">
    <source>
        <dbReference type="ARBA" id="ARBA00022777"/>
    </source>
</evidence>
<dbReference type="Proteomes" id="UP000252132">
    <property type="component" value="Unassembled WGS sequence"/>
</dbReference>
<organism evidence="6 7">
    <name type="scientific">PS1 clade bacterium</name>
    <dbReference type="NCBI Taxonomy" id="2175152"/>
    <lineage>
        <taxon>Bacteria</taxon>
        <taxon>Pseudomonadati</taxon>
        <taxon>Pseudomonadota</taxon>
        <taxon>Alphaproteobacteria</taxon>
        <taxon>PS1 clade</taxon>
    </lineage>
</organism>
<feature type="domain" description="Carbohydrate kinase FGGY N-terminal" evidence="4">
    <location>
        <begin position="31"/>
        <end position="271"/>
    </location>
</feature>
<dbReference type="AlphaFoldDB" id="A0A368DVG1"/>
<dbReference type="PIRSF" id="PIRSF000538">
    <property type="entry name" value="GlpK"/>
    <property type="match status" value="1"/>
</dbReference>
<dbReference type="Gene3D" id="3.30.420.40">
    <property type="match status" value="2"/>
</dbReference>
<dbReference type="PANTHER" id="PTHR43095:SF5">
    <property type="entry name" value="XYLULOSE KINASE"/>
    <property type="match status" value="1"/>
</dbReference>
<feature type="domain" description="Carbohydrate kinase FGGY C-terminal" evidence="5">
    <location>
        <begin position="316"/>
        <end position="470"/>
    </location>
</feature>
<reference evidence="6 7" key="1">
    <citation type="journal article" date="2018" name="Microbiome">
        <title>Fine metagenomic profile of the Mediterranean stratified and mixed water columns revealed by assembly and recruitment.</title>
        <authorList>
            <person name="Haro-Moreno J.M."/>
            <person name="Lopez-Perez M."/>
            <person name="De La Torre J.R."/>
            <person name="Picazo A."/>
            <person name="Camacho A."/>
            <person name="Rodriguez-Valera F."/>
        </authorList>
    </citation>
    <scope>NUCLEOTIDE SEQUENCE [LARGE SCALE GENOMIC DNA]</scope>
    <source>
        <strain evidence="6">MED-G55</strain>
    </source>
</reference>
<accession>A0A368DVG1</accession>